<dbReference type="EMBL" id="BTSX01000005">
    <property type="protein sequence ID" value="GMS98035.1"/>
    <property type="molecule type" value="Genomic_DNA"/>
</dbReference>
<dbReference type="PANTHER" id="PTHR46174:SF1">
    <property type="entry name" value="CXXC-TYPE ZINC FINGER PROTEIN 1"/>
    <property type="match status" value="1"/>
</dbReference>
<keyword evidence="5" id="KW-0805">Transcription regulation</keyword>
<feature type="non-terminal residue" evidence="11">
    <location>
        <position position="1"/>
    </location>
</feature>
<proteinExistence type="predicted"/>
<feature type="domain" description="CpG binding protein C-terminal" evidence="10">
    <location>
        <begin position="3"/>
        <end position="126"/>
    </location>
</feature>
<gene>
    <name evidence="11" type="ORF">PENTCL1PPCAC_20210</name>
</gene>
<dbReference type="GO" id="GO:0003677">
    <property type="term" value="F:DNA binding"/>
    <property type="evidence" value="ECO:0007669"/>
    <property type="project" value="UniProtKB-KW"/>
</dbReference>
<dbReference type="GO" id="GO:0048188">
    <property type="term" value="C:Set1C/COMPASS complex"/>
    <property type="evidence" value="ECO:0007669"/>
    <property type="project" value="InterPro"/>
</dbReference>
<name>A0AAV5TU80_9BILA</name>
<feature type="non-terminal residue" evidence="11">
    <location>
        <position position="127"/>
    </location>
</feature>
<dbReference type="Proteomes" id="UP001432027">
    <property type="component" value="Unassembled WGS sequence"/>
</dbReference>
<sequence length="127" mass="14756">QLIDCVVCGEECDSRSISKHIEFCFREKEKQTTFGMAKECDFNPHNIVCDEFNKSNNTYCKRMRVVCPEHYKGEIEAGLQICGWPKVWTYQGSRTLEELFDFGEGIIKNGLCRISRTECKEHCGWIT</sequence>
<evidence type="ECO:0000259" key="10">
    <source>
        <dbReference type="Pfam" id="PF12269"/>
    </source>
</evidence>
<keyword evidence="7" id="KW-0804">Transcription</keyword>
<dbReference type="InterPro" id="IPR037869">
    <property type="entry name" value="Spp1/CFP1"/>
</dbReference>
<evidence type="ECO:0000256" key="1">
    <source>
        <dbReference type="ARBA" id="ARBA00004123"/>
    </source>
</evidence>
<evidence type="ECO:0000256" key="9">
    <source>
        <dbReference type="ARBA" id="ARBA00023828"/>
    </source>
</evidence>
<comment type="subcellular location">
    <subcellularLocation>
        <location evidence="1">Nucleus</location>
    </subcellularLocation>
</comment>
<dbReference type="Pfam" id="PF12269">
    <property type="entry name" value="CpG_bind_C"/>
    <property type="match status" value="1"/>
</dbReference>
<evidence type="ECO:0000256" key="7">
    <source>
        <dbReference type="ARBA" id="ARBA00023163"/>
    </source>
</evidence>
<evidence type="ECO:0000256" key="8">
    <source>
        <dbReference type="ARBA" id="ARBA00023242"/>
    </source>
</evidence>
<dbReference type="GO" id="GO:0008270">
    <property type="term" value="F:zinc ion binding"/>
    <property type="evidence" value="ECO:0007669"/>
    <property type="project" value="UniProtKB-KW"/>
</dbReference>
<evidence type="ECO:0000256" key="2">
    <source>
        <dbReference type="ARBA" id="ARBA00022723"/>
    </source>
</evidence>
<dbReference type="AlphaFoldDB" id="A0AAV5TU80"/>
<keyword evidence="12" id="KW-1185">Reference proteome</keyword>
<keyword evidence="8" id="KW-0539">Nucleus</keyword>
<keyword evidence="4" id="KW-0862">Zinc</keyword>
<organism evidence="11 12">
    <name type="scientific">Pristionchus entomophagus</name>
    <dbReference type="NCBI Taxonomy" id="358040"/>
    <lineage>
        <taxon>Eukaryota</taxon>
        <taxon>Metazoa</taxon>
        <taxon>Ecdysozoa</taxon>
        <taxon>Nematoda</taxon>
        <taxon>Chromadorea</taxon>
        <taxon>Rhabditida</taxon>
        <taxon>Rhabditina</taxon>
        <taxon>Diplogasteromorpha</taxon>
        <taxon>Diplogasteroidea</taxon>
        <taxon>Neodiplogasteridae</taxon>
        <taxon>Pristionchus</taxon>
    </lineage>
</organism>
<protein>
    <recommendedName>
        <fullName evidence="9">CXXC-type zinc finger protein 1</fullName>
    </recommendedName>
</protein>
<dbReference type="PANTHER" id="PTHR46174">
    <property type="entry name" value="CXXC-TYPE ZINC FINGER PROTEIN 1"/>
    <property type="match status" value="1"/>
</dbReference>
<keyword evidence="6" id="KW-0238">DNA-binding</keyword>
<keyword evidence="2" id="KW-0479">Metal-binding</keyword>
<evidence type="ECO:0000256" key="4">
    <source>
        <dbReference type="ARBA" id="ARBA00022833"/>
    </source>
</evidence>
<comment type="caution">
    <text evidence="11">The sequence shown here is derived from an EMBL/GenBank/DDBJ whole genome shotgun (WGS) entry which is preliminary data.</text>
</comment>
<dbReference type="InterPro" id="IPR022056">
    <property type="entry name" value="CpG-bd_C"/>
</dbReference>
<evidence type="ECO:0000256" key="3">
    <source>
        <dbReference type="ARBA" id="ARBA00022771"/>
    </source>
</evidence>
<evidence type="ECO:0000256" key="6">
    <source>
        <dbReference type="ARBA" id="ARBA00023125"/>
    </source>
</evidence>
<reference evidence="11" key="1">
    <citation type="submission" date="2023-10" db="EMBL/GenBank/DDBJ databases">
        <title>Genome assembly of Pristionchus species.</title>
        <authorList>
            <person name="Yoshida K."/>
            <person name="Sommer R.J."/>
        </authorList>
    </citation>
    <scope>NUCLEOTIDE SEQUENCE</scope>
    <source>
        <strain evidence="11">RS0144</strain>
    </source>
</reference>
<evidence type="ECO:0000313" key="11">
    <source>
        <dbReference type="EMBL" id="GMS98035.1"/>
    </source>
</evidence>
<evidence type="ECO:0000313" key="12">
    <source>
        <dbReference type="Proteomes" id="UP001432027"/>
    </source>
</evidence>
<accession>A0AAV5TU80</accession>
<dbReference type="GO" id="GO:0045893">
    <property type="term" value="P:positive regulation of DNA-templated transcription"/>
    <property type="evidence" value="ECO:0007669"/>
    <property type="project" value="TreeGrafter"/>
</dbReference>
<keyword evidence="3" id="KW-0863">Zinc-finger</keyword>
<evidence type="ECO:0000256" key="5">
    <source>
        <dbReference type="ARBA" id="ARBA00023015"/>
    </source>
</evidence>